<name>S4PB05_9NEOP</name>
<reference evidence="1" key="1">
    <citation type="journal article" date="2013" name="BMC Genomics">
        <title>Unscrambling butterfly oogenesis.</title>
        <authorList>
            <person name="Carter J.M."/>
            <person name="Baker S.C."/>
            <person name="Pink R."/>
            <person name="Carter D.R."/>
            <person name="Collins A."/>
            <person name="Tomlin J."/>
            <person name="Gibbs M."/>
            <person name="Breuker C.J."/>
        </authorList>
    </citation>
    <scope>NUCLEOTIDE SEQUENCE</scope>
    <source>
        <tissue evidence="1">Ovary</tissue>
    </source>
</reference>
<sequence length="89" mass="10097">MSVLLLFVCICWSFSILNKTLDTMDRCVNKLSCELYYKSQNCDIVCRIFSDGFDLASLSNRAQECMNACILCPYLTCGTFLDSSFYIGI</sequence>
<proteinExistence type="predicted"/>
<dbReference type="EMBL" id="GAIX01004791">
    <property type="protein sequence ID" value="JAA87769.1"/>
    <property type="molecule type" value="Transcribed_RNA"/>
</dbReference>
<reference evidence="1" key="2">
    <citation type="submission" date="2013-05" db="EMBL/GenBank/DDBJ databases">
        <authorList>
            <person name="Carter J.-M."/>
            <person name="Baker S.C."/>
            <person name="Pink R."/>
            <person name="Carter D.R.F."/>
            <person name="Collins A."/>
            <person name="Tomlin J."/>
            <person name="Gibbs M."/>
            <person name="Breuker C.J."/>
        </authorList>
    </citation>
    <scope>NUCLEOTIDE SEQUENCE</scope>
    <source>
        <tissue evidence="1">Ovary</tissue>
    </source>
</reference>
<protein>
    <submittedName>
        <fullName evidence="1">Uncharacterized protein</fullName>
    </submittedName>
</protein>
<organism evidence="1">
    <name type="scientific">Pararge aegeria</name>
    <name type="common">speckled wood butterfly</name>
    <dbReference type="NCBI Taxonomy" id="116150"/>
    <lineage>
        <taxon>Eukaryota</taxon>
        <taxon>Metazoa</taxon>
        <taxon>Ecdysozoa</taxon>
        <taxon>Arthropoda</taxon>
        <taxon>Hexapoda</taxon>
        <taxon>Insecta</taxon>
        <taxon>Pterygota</taxon>
        <taxon>Neoptera</taxon>
        <taxon>Endopterygota</taxon>
        <taxon>Lepidoptera</taxon>
        <taxon>Glossata</taxon>
        <taxon>Ditrysia</taxon>
        <taxon>Papilionoidea</taxon>
        <taxon>Nymphalidae</taxon>
        <taxon>Satyrinae</taxon>
        <taxon>Satyrini</taxon>
        <taxon>Parargina</taxon>
        <taxon>Pararge</taxon>
    </lineage>
</organism>
<accession>S4PB05</accession>
<dbReference type="AlphaFoldDB" id="S4PB05"/>
<evidence type="ECO:0000313" key="1">
    <source>
        <dbReference type="EMBL" id="JAA87769.1"/>
    </source>
</evidence>